<feature type="compositionally biased region" description="Low complexity" evidence="1">
    <location>
        <begin position="111"/>
        <end position="126"/>
    </location>
</feature>
<evidence type="ECO:0000313" key="2">
    <source>
        <dbReference type="EMBL" id="KAK0647768.1"/>
    </source>
</evidence>
<evidence type="ECO:0000256" key="1">
    <source>
        <dbReference type="SAM" id="MobiDB-lite"/>
    </source>
</evidence>
<feature type="compositionally biased region" description="Basic and acidic residues" evidence="1">
    <location>
        <begin position="129"/>
        <end position="139"/>
    </location>
</feature>
<feature type="region of interest" description="Disordered" evidence="1">
    <location>
        <begin position="74"/>
        <end position="284"/>
    </location>
</feature>
<feature type="compositionally biased region" description="Polar residues" evidence="1">
    <location>
        <begin position="266"/>
        <end position="284"/>
    </location>
</feature>
<protein>
    <submittedName>
        <fullName evidence="2">Uncharacterized protein</fullName>
    </submittedName>
</protein>
<dbReference type="AlphaFoldDB" id="A0AA40CSH7"/>
<feature type="compositionally biased region" description="Basic residues" evidence="1">
    <location>
        <begin position="207"/>
        <end position="218"/>
    </location>
</feature>
<accession>A0AA40CSH7</accession>
<comment type="caution">
    <text evidence="2">The sequence shown here is derived from an EMBL/GenBank/DDBJ whole genome shotgun (WGS) entry which is preliminary data.</text>
</comment>
<proteinExistence type="predicted"/>
<reference evidence="2" key="1">
    <citation type="submission" date="2023-06" db="EMBL/GenBank/DDBJ databases">
        <title>Multi-omics analyses reveal the molecular pathogenesis toolkit of Lasiodiplodia hormozganensis, a cross-kingdom pathogen.</title>
        <authorList>
            <person name="Felix C."/>
            <person name="Meneses R."/>
            <person name="Goncalves M.F.M."/>
            <person name="Tilleman L."/>
            <person name="Duarte A.S."/>
            <person name="Jorrin-Novo J.V."/>
            <person name="Van De Peer Y."/>
            <person name="Deforce D."/>
            <person name="Van Nieuwerburgh F."/>
            <person name="Esteves A.C."/>
            <person name="Alves A."/>
        </authorList>
    </citation>
    <scope>NUCLEOTIDE SEQUENCE</scope>
    <source>
        <strain evidence="2">CBS 339.90</strain>
    </source>
</reference>
<feature type="compositionally biased region" description="Basic residues" evidence="1">
    <location>
        <begin position="30"/>
        <end position="42"/>
    </location>
</feature>
<feature type="compositionally biased region" description="Basic and acidic residues" evidence="1">
    <location>
        <begin position="182"/>
        <end position="206"/>
    </location>
</feature>
<organism evidence="2 3">
    <name type="scientific">Lasiodiplodia hormozganensis</name>
    <dbReference type="NCBI Taxonomy" id="869390"/>
    <lineage>
        <taxon>Eukaryota</taxon>
        <taxon>Fungi</taxon>
        <taxon>Dikarya</taxon>
        <taxon>Ascomycota</taxon>
        <taxon>Pezizomycotina</taxon>
        <taxon>Dothideomycetes</taxon>
        <taxon>Dothideomycetes incertae sedis</taxon>
        <taxon>Botryosphaeriales</taxon>
        <taxon>Botryosphaeriaceae</taxon>
        <taxon>Lasiodiplodia</taxon>
    </lineage>
</organism>
<dbReference type="Proteomes" id="UP001175001">
    <property type="component" value="Unassembled WGS sequence"/>
</dbReference>
<keyword evidence="3" id="KW-1185">Reference proteome</keyword>
<feature type="compositionally biased region" description="Polar residues" evidence="1">
    <location>
        <begin position="219"/>
        <end position="243"/>
    </location>
</feature>
<evidence type="ECO:0000313" key="3">
    <source>
        <dbReference type="Proteomes" id="UP001175001"/>
    </source>
</evidence>
<dbReference type="EMBL" id="JAUJDW010000044">
    <property type="protein sequence ID" value="KAK0647768.1"/>
    <property type="molecule type" value="Genomic_DNA"/>
</dbReference>
<feature type="region of interest" description="Disordered" evidence="1">
    <location>
        <begin position="1"/>
        <end position="58"/>
    </location>
</feature>
<feature type="compositionally biased region" description="Basic and acidic residues" evidence="1">
    <location>
        <begin position="160"/>
        <end position="175"/>
    </location>
</feature>
<name>A0AA40CSH7_9PEZI</name>
<sequence length="455" mass="50065">MPGKMHLRSAGRAPTPTEPSTVNARSVRTAAKRPAAKKKTKVAPRPQPTAHEKRMEAATKKLINNALYQADFEKRGNPGVFAPFQPISDQEWEQDWAAMQPVPKPPPPTPNNETNNNAAMNSSTASGPQKKDKAKEPSVRSKKRKATEAPSEPARPIKRKATEPHSEAIHSKEQPTEPVPDNTRKSARLAEKRPRNDADEPKEAPMKKKLKPSSKRPKANNTGQNSSSRTVTGASHSVSNDVNNPIVIPDHNSASNPMIIPAAGGPSSQPATTALRSRSDPVTGSNGFRLLHQQHHFVRGPDQTAHLTIRFVDNTQPGVTQTHTYTSRKQGGRAPQPIDWDSAADIARLNRWMCQFLKRSGAASLRQDVVSYTPEEREWLRALGRQMAGEIERGERSAAYTRDEQVRLFNDVWAGTILQTGRHAGKQRPVRSAASLESEIHRSGLYPAGLKKSKN</sequence>
<gene>
    <name evidence="2" type="ORF">DIS24_g7420</name>
</gene>